<evidence type="ECO:0000313" key="1">
    <source>
        <dbReference type="EMBL" id="BBZ38337.1"/>
    </source>
</evidence>
<organism evidence="1 2">
    <name type="scientific">Mycobacterium conspicuum</name>
    <dbReference type="NCBI Taxonomy" id="44010"/>
    <lineage>
        <taxon>Bacteria</taxon>
        <taxon>Bacillati</taxon>
        <taxon>Actinomycetota</taxon>
        <taxon>Actinomycetes</taxon>
        <taxon>Mycobacteriales</taxon>
        <taxon>Mycobacteriaceae</taxon>
        <taxon>Mycobacterium</taxon>
    </lineage>
</organism>
<dbReference type="AlphaFoldDB" id="A0A1X1TGY1"/>
<keyword evidence="2" id="KW-1185">Reference proteome</keyword>
<gene>
    <name evidence="1" type="ORF">MCNS_14000</name>
</gene>
<protein>
    <submittedName>
        <fullName evidence="1">Uncharacterized protein</fullName>
    </submittedName>
</protein>
<dbReference type="Proteomes" id="UP000467385">
    <property type="component" value="Chromosome"/>
</dbReference>
<sequence>MPNDTPAGRAADIVGTIVVVIVHGVLWVATYTLLGLFVMVTDPCGGSRPCGDPAWIGRAMWLGLGAGGAVFVATLVVAIMRLVRHRLAFVVPLIGCAAQLALGVGAVAMEFQAGPVS</sequence>
<dbReference type="STRING" id="44010.AWC00_08640"/>
<reference evidence="1 2" key="1">
    <citation type="journal article" date="2019" name="Emerg. Microbes Infect.">
        <title>Comprehensive subspecies identification of 175 nontuberculous mycobacteria species based on 7547 genomic profiles.</title>
        <authorList>
            <person name="Matsumoto Y."/>
            <person name="Kinjo T."/>
            <person name="Motooka D."/>
            <person name="Nabeya D."/>
            <person name="Jung N."/>
            <person name="Uechi K."/>
            <person name="Horii T."/>
            <person name="Iida T."/>
            <person name="Fujita J."/>
            <person name="Nakamura S."/>
        </authorList>
    </citation>
    <scope>NUCLEOTIDE SEQUENCE [LARGE SCALE GENOMIC DNA]</scope>
    <source>
        <strain evidence="1 2">JCM 14738</strain>
    </source>
</reference>
<proteinExistence type="predicted"/>
<evidence type="ECO:0000313" key="2">
    <source>
        <dbReference type="Proteomes" id="UP000467385"/>
    </source>
</evidence>
<dbReference type="EMBL" id="AP022613">
    <property type="protein sequence ID" value="BBZ38337.1"/>
    <property type="molecule type" value="Genomic_DNA"/>
</dbReference>
<dbReference type="RefSeq" id="WP_085232241.1">
    <property type="nucleotide sequence ID" value="NZ_AP022613.1"/>
</dbReference>
<name>A0A1X1TGY1_9MYCO</name>
<accession>A0A1X1TGY1</accession>
<dbReference type="OrthoDB" id="4729787at2"/>